<dbReference type="RefSeq" id="WP_059059629.1">
    <property type="nucleotide sequence ID" value="NZ_LN879502.1"/>
</dbReference>
<dbReference type="FunCoup" id="A0A0U5K0X0">
    <property type="interactions" value="20"/>
</dbReference>
<evidence type="ECO:0000313" key="1">
    <source>
        <dbReference type="EMBL" id="CUI15755.1"/>
    </source>
</evidence>
<name>A0A0U5K0X0_9BACT</name>
<sequence length="120" mass="14308">MKIQLKRVYDPATKDDGMRILVERLWPRGIKKEDLDLDLWLKEIAPSTELRQWFSHDSAKWQEFEKKYKAELDHTPEAVAQIFNQLKHSTITLLYSSKDTEHNSALYLQHYLEDKIQQGH</sequence>
<keyword evidence="1" id="KW-0808">Transferase</keyword>
<dbReference type="AlphaFoldDB" id="A0A0U5K0X0"/>
<dbReference type="Pfam" id="PF22752">
    <property type="entry name" value="DUF488-N3i"/>
    <property type="match status" value="1"/>
</dbReference>
<dbReference type="KEGG" id="pnl:PNK_0117"/>
<keyword evidence="2" id="KW-1185">Reference proteome</keyword>
<dbReference type="PANTHER" id="PTHR36849">
    <property type="entry name" value="CYTOPLASMIC PROTEIN-RELATED"/>
    <property type="match status" value="1"/>
</dbReference>
<organism evidence="1 2">
    <name type="scientific">Candidatus Protochlamydia naegleriophila</name>
    <dbReference type="NCBI Taxonomy" id="389348"/>
    <lineage>
        <taxon>Bacteria</taxon>
        <taxon>Pseudomonadati</taxon>
        <taxon>Chlamydiota</taxon>
        <taxon>Chlamydiia</taxon>
        <taxon>Parachlamydiales</taxon>
        <taxon>Parachlamydiaceae</taxon>
        <taxon>Candidatus Protochlamydia</taxon>
    </lineage>
</organism>
<gene>
    <name evidence="1" type="ORF">PNK_0117</name>
</gene>
<evidence type="ECO:0000313" key="2">
    <source>
        <dbReference type="Proteomes" id="UP000069902"/>
    </source>
</evidence>
<dbReference type="EMBL" id="LN879502">
    <property type="protein sequence ID" value="CUI15755.1"/>
    <property type="molecule type" value="Genomic_DNA"/>
</dbReference>
<dbReference type="STRING" id="389348.PNK_0117"/>
<dbReference type="InterPro" id="IPR052552">
    <property type="entry name" value="YeaO-like"/>
</dbReference>
<dbReference type="GO" id="GO:0032259">
    <property type="term" value="P:methylation"/>
    <property type="evidence" value="ECO:0007669"/>
    <property type="project" value="UniProtKB-KW"/>
</dbReference>
<dbReference type="Proteomes" id="UP000069902">
    <property type="component" value="Chromosome cPNK"/>
</dbReference>
<accession>A0A0U5K0X0</accession>
<dbReference type="GO" id="GO:0008168">
    <property type="term" value="F:methyltransferase activity"/>
    <property type="evidence" value="ECO:0007669"/>
    <property type="project" value="UniProtKB-KW"/>
</dbReference>
<protein>
    <submittedName>
        <fullName evidence="1">Uroporphyrin-III methyltransferase</fullName>
    </submittedName>
</protein>
<reference evidence="2" key="1">
    <citation type="submission" date="2015-09" db="EMBL/GenBank/DDBJ databases">
        <authorList>
            <person name="Bertelli C."/>
        </authorList>
    </citation>
    <scope>NUCLEOTIDE SEQUENCE [LARGE SCALE GENOMIC DNA]</scope>
    <source>
        <strain evidence="2">KNic</strain>
    </source>
</reference>
<proteinExistence type="predicted"/>
<keyword evidence="1" id="KW-0489">Methyltransferase</keyword>
<dbReference type="PATRIC" id="fig|389348.3.peg.137"/>
<dbReference type="PANTHER" id="PTHR36849:SF1">
    <property type="entry name" value="CYTOPLASMIC PROTEIN"/>
    <property type="match status" value="1"/>
</dbReference>
<dbReference type="InParanoid" id="A0A0U5K0X0"/>